<proteinExistence type="predicted"/>
<dbReference type="AlphaFoldDB" id="A0A426RQ70"/>
<feature type="transmembrane region" description="Helical" evidence="1">
    <location>
        <begin position="70"/>
        <end position="93"/>
    </location>
</feature>
<evidence type="ECO:0000256" key="1">
    <source>
        <dbReference type="SAM" id="Phobius"/>
    </source>
</evidence>
<keyword evidence="1" id="KW-0472">Membrane</keyword>
<organism evidence="2 3">
    <name type="scientific">Sphingorhabdus wooponensis</name>
    <dbReference type="NCBI Taxonomy" id="940136"/>
    <lineage>
        <taxon>Bacteria</taxon>
        <taxon>Pseudomonadati</taxon>
        <taxon>Pseudomonadota</taxon>
        <taxon>Alphaproteobacteria</taxon>
        <taxon>Sphingomonadales</taxon>
        <taxon>Sphingomonadaceae</taxon>
        <taxon>Sphingorhabdus</taxon>
    </lineage>
</organism>
<dbReference type="RefSeq" id="WP_125231077.1">
    <property type="nucleotide sequence ID" value="NZ_RWJI01000002.1"/>
</dbReference>
<keyword evidence="1" id="KW-1133">Transmembrane helix</keyword>
<protein>
    <recommendedName>
        <fullName evidence="4">DUF1475 domain-containing protein</fullName>
    </recommendedName>
</protein>
<dbReference type="OrthoDB" id="279522at2"/>
<comment type="caution">
    <text evidence="2">The sequence shown here is derived from an EMBL/GenBank/DDBJ whole genome shotgun (WGS) entry which is preliminary data.</text>
</comment>
<dbReference type="Proteomes" id="UP000268553">
    <property type="component" value="Unassembled WGS sequence"/>
</dbReference>
<sequence length="116" mass="12653">MTLFRIFLVTIIAVIGVYTGIVVANHGVGLYPIFFGDIADMTWNGQFNLDFLGFLIMSGVWVAWRHAFSVGGIILGFAAFNLGAPFLAAYLLIESIRNKGDSAAILLGKARAENRR</sequence>
<feature type="transmembrane region" description="Helical" evidence="1">
    <location>
        <begin position="6"/>
        <end position="35"/>
    </location>
</feature>
<gene>
    <name evidence="2" type="ORF">D7D48_08935</name>
</gene>
<keyword evidence="3" id="KW-1185">Reference proteome</keyword>
<dbReference type="EMBL" id="RWJI01000002">
    <property type="protein sequence ID" value="RRQ51103.1"/>
    <property type="molecule type" value="Genomic_DNA"/>
</dbReference>
<reference evidence="2 3" key="1">
    <citation type="submission" date="2018-12" db="EMBL/GenBank/DDBJ databases">
        <authorList>
            <person name="Kim S.-J."/>
            <person name="Jung G.-Y."/>
        </authorList>
    </citation>
    <scope>NUCLEOTIDE SEQUENCE [LARGE SCALE GENOMIC DNA]</scope>
    <source>
        <strain evidence="2 3">03SU3-P</strain>
    </source>
</reference>
<name>A0A426RQ70_9SPHN</name>
<evidence type="ECO:0008006" key="4">
    <source>
        <dbReference type="Google" id="ProtNLM"/>
    </source>
</evidence>
<evidence type="ECO:0000313" key="3">
    <source>
        <dbReference type="Proteomes" id="UP000268553"/>
    </source>
</evidence>
<accession>A0A426RQ70</accession>
<feature type="transmembrane region" description="Helical" evidence="1">
    <location>
        <begin position="47"/>
        <end position="64"/>
    </location>
</feature>
<evidence type="ECO:0000313" key="2">
    <source>
        <dbReference type="EMBL" id="RRQ51103.1"/>
    </source>
</evidence>
<keyword evidence="1" id="KW-0812">Transmembrane</keyword>